<protein>
    <recommendedName>
        <fullName evidence="7">MARVEL domain-containing protein</fullName>
    </recommendedName>
</protein>
<dbReference type="Pfam" id="PF01284">
    <property type="entry name" value="MARVEL"/>
    <property type="match status" value="1"/>
</dbReference>
<dbReference type="GO" id="GO:0016020">
    <property type="term" value="C:membrane"/>
    <property type="evidence" value="ECO:0007669"/>
    <property type="project" value="UniProtKB-SubCell"/>
</dbReference>
<dbReference type="PANTHER" id="PTHR37451:SF4">
    <property type="entry name" value="MARVEL DOMAIN-CONTAINING PROTEIN"/>
    <property type="match status" value="1"/>
</dbReference>
<feature type="region of interest" description="Disordered" evidence="5">
    <location>
        <begin position="267"/>
        <end position="319"/>
    </location>
</feature>
<evidence type="ECO:0000313" key="8">
    <source>
        <dbReference type="EMBL" id="KAK7751803.1"/>
    </source>
</evidence>
<keyword evidence="3 6" id="KW-1133">Transmembrane helix</keyword>
<feature type="transmembrane region" description="Helical" evidence="6">
    <location>
        <begin position="20"/>
        <end position="42"/>
    </location>
</feature>
<feature type="domain" description="MARVEL" evidence="7">
    <location>
        <begin position="20"/>
        <end position="123"/>
    </location>
</feature>
<keyword evidence="9" id="KW-1185">Reference proteome</keyword>
<evidence type="ECO:0000256" key="5">
    <source>
        <dbReference type="SAM" id="MobiDB-lite"/>
    </source>
</evidence>
<name>A0AAN9YMX0_9PEZI</name>
<dbReference type="EMBL" id="JAKJXP020000045">
    <property type="protein sequence ID" value="KAK7751803.1"/>
    <property type="molecule type" value="Genomic_DNA"/>
</dbReference>
<feature type="transmembrane region" description="Helical" evidence="6">
    <location>
        <begin position="151"/>
        <end position="173"/>
    </location>
</feature>
<feature type="transmembrane region" description="Helical" evidence="6">
    <location>
        <begin position="81"/>
        <end position="105"/>
    </location>
</feature>
<feature type="region of interest" description="Disordered" evidence="5">
    <location>
        <begin position="195"/>
        <end position="248"/>
    </location>
</feature>
<organism evidence="8 9">
    <name type="scientific">Diatrype stigma</name>
    <dbReference type="NCBI Taxonomy" id="117547"/>
    <lineage>
        <taxon>Eukaryota</taxon>
        <taxon>Fungi</taxon>
        <taxon>Dikarya</taxon>
        <taxon>Ascomycota</taxon>
        <taxon>Pezizomycotina</taxon>
        <taxon>Sordariomycetes</taxon>
        <taxon>Xylariomycetidae</taxon>
        <taxon>Xylariales</taxon>
        <taxon>Diatrypaceae</taxon>
        <taxon>Diatrype</taxon>
    </lineage>
</organism>
<sequence length="319" mass="34137">MEAELNRNGQTIIPTPTWVLVVRACQILFSIISLGLSGWWIHGLYANPLGFAIVCSIFTWIVCAYQLVAEKLPAARNLYNAWAVLALDGLMIVFWLAAMGALAAYRGRFTVPVSVAGCYSDGSAVNSNTCSVLYKRAGVAGHTALNGLSGNAAVCAIVMLLFVASFAYVAHAFRLALAAGRPAVDPEKPAPAAGAAAAAAAAGPAGPGVDPTQSNPLLSQQQQQQYPGQPQPQMYAQQQQQQQPAGYAQQELPAQYVQNQPYDPYVQQNTAYAGSGPIYMPDQTQYQHQQHQQHQQPQQPVYSPQGTPAPGQPYQLPAQ</sequence>
<feature type="transmembrane region" description="Helical" evidence="6">
    <location>
        <begin position="48"/>
        <end position="69"/>
    </location>
</feature>
<feature type="compositionally biased region" description="Low complexity" evidence="5">
    <location>
        <begin position="220"/>
        <end position="248"/>
    </location>
</feature>
<accession>A0AAN9YMX0</accession>
<evidence type="ECO:0000256" key="1">
    <source>
        <dbReference type="ARBA" id="ARBA00004141"/>
    </source>
</evidence>
<dbReference type="Proteomes" id="UP001320420">
    <property type="component" value="Unassembled WGS sequence"/>
</dbReference>
<evidence type="ECO:0000256" key="2">
    <source>
        <dbReference type="ARBA" id="ARBA00022692"/>
    </source>
</evidence>
<feature type="compositionally biased region" description="Low complexity" evidence="5">
    <location>
        <begin position="283"/>
        <end position="305"/>
    </location>
</feature>
<evidence type="ECO:0000256" key="3">
    <source>
        <dbReference type="ARBA" id="ARBA00022989"/>
    </source>
</evidence>
<reference evidence="8 9" key="1">
    <citation type="submission" date="2024-02" db="EMBL/GenBank/DDBJ databases">
        <title>De novo assembly and annotation of 12 fungi associated with fruit tree decline syndrome in Ontario, Canada.</title>
        <authorList>
            <person name="Sulman M."/>
            <person name="Ellouze W."/>
            <person name="Ilyukhin E."/>
        </authorList>
    </citation>
    <scope>NUCLEOTIDE SEQUENCE [LARGE SCALE GENOMIC DNA]</scope>
    <source>
        <strain evidence="8 9">M11/M66-122</strain>
    </source>
</reference>
<keyword evidence="2 6" id="KW-0812">Transmembrane</keyword>
<keyword evidence="4 6" id="KW-0472">Membrane</keyword>
<evidence type="ECO:0000259" key="7">
    <source>
        <dbReference type="Pfam" id="PF01284"/>
    </source>
</evidence>
<feature type="compositionally biased region" description="Low complexity" evidence="5">
    <location>
        <begin position="195"/>
        <end position="208"/>
    </location>
</feature>
<gene>
    <name evidence="8" type="ORF">SLS62_006289</name>
</gene>
<evidence type="ECO:0000313" key="9">
    <source>
        <dbReference type="Proteomes" id="UP001320420"/>
    </source>
</evidence>
<dbReference type="PANTHER" id="PTHR37451">
    <property type="entry name" value="MARVEL DOMAIN"/>
    <property type="match status" value="1"/>
</dbReference>
<evidence type="ECO:0000256" key="4">
    <source>
        <dbReference type="ARBA" id="ARBA00023136"/>
    </source>
</evidence>
<comment type="subcellular location">
    <subcellularLocation>
        <location evidence="1">Membrane</location>
        <topology evidence="1">Multi-pass membrane protein</topology>
    </subcellularLocation>
</comment>
<dbReference type="InterPro" id="IPR008253">
    <property type="entry name" value="Marvel"/>
</dbReference>
<dbReference type="AlphaFoldDB" id="A0AAN9YMX0"/>
<proteinExistence type="predicted"/>
<comment type="caution">
    <text evidence="8">The sequence shown here is derived from an EMBL/GenBank/DDBJ whole genome shotgun (WGS) entry which is preliminary data.</text>
</comment>
<evidence type="ECO:0000256" key="6">
    <source>
        <dbReference type="SAM" id="Phobius"/>
    </source>
</evidence>